<sequence>MHRRNPSASAVGQWPGGGSSVRRRSGGATAFKGRAERTSVPVDESFPSVRSLPSLAAPNDDPAHIGEFPTHLPRQKLNGGVVNRHSEVAGDGYHTYPNPQNFNDTDDYGLDRDSHFVNVNLNATRHNDNSGRIVSDNRPDYIGSIGTGTDDFSSNNYYGMKSPGSNETSHVTLASSVDSGHGGLIASVGTTNKFTHRWPRPKTFKDVHVLPKGFKGNLREDMGPNFSGVTALEQGKGVGTSYLARWTIFKWCLLISVLTVFGYGCAGLISALMTWFNAWEQAEVLTVTDNDILILLTLAGTLTLVTACIGIAGTLLNSRPVLAAYNFLLWPCLLSILSVGYTSYRRAHLSLDHKLNFSWSRYYTVLGRRIIQDALGCCGYYSSMHEASPSKGCYLRTPLPGCKAKLFDFERTTLRAIWRTIFSVAPLHILNIVVALLCANHVTYVWGKRVMPKQYRLTPNDVKADAEKLLSGSMYIGEGLEDQMAHLHKS</sequence>
<gene>
    <name evidence="7" type="ORF">D9613_005841</name>
</gene>
<name>A0A8H4QTV7_9AGAR</name>
<comment type="subcellular location">
    <subcellularLocation>
        <location evidence="1">Membrane</location>
        <topology evidence="1">Multi-pass membrane protein</topology>
    </subcellularLocation>
</comment>
<evidence type="ECO:0000256" key="4">
    <source>
        <dbReference type="ARBA" id="ARBA00023136"/>
    </source>
</evidence>
<evidence type="ECO:0000313" key="8">
    <source>
        <dbReference type="Proteomes" id="UP000521872"/>
    </source>
</evidence>
<feature type="transmembrane region" description="Helical" evidence="6">
    <location>
        <begin position="323"/>
        <end position="344"/>
    </location>
</feature>
<evidence type="ECO:0000256" key="3">
    <source>
        <dbReference type="ARBA" id="ARBA00022989"/>
    </source>
</evidence>
<keyword evidence="8" id="KW-1185">Reference proteome</keyword>
<organism evidence="7 8">
    <name type="scientific">Agrocybe pediades</name>
    <dbReference type="NCBI Taxonomy" id="84607"/>
    <lineage>
        <taxon>Eukaryota</taxon>
        <taxon>Fungi</taxon>
        <taxon>Dikarya</taxon>
        <taxon>Basidiomycota</taxon>
        <taxon>Agaricomycotina</taxon>
        <taxon>Agaricomycetes</taxon>
        <taxon>Agaricomycetidae</taxon>
        <taxon>Agaricales</taxon>
        <taxon>Agaricineae</taxon>
        <taxon>Strophariaceae</taxon>
        <taxon>Agrocybe</taxon>
    </lineage>
</organism>
<feature type="compositionally biased region" description="Polar residues" evidence="5">
    <location>
        <begin position="1"/>
        <end position="10"/>
    </location>
</feature>
<evidence type="ECO:0008006" key="9">
    <source>
        <dbReference type="Google" id="ProtNLM"/>
    </source>
</evidence>
<evidence type="ECO:0000256" key="2">
    <source>
        <dbReference type="ARBA" id="ARBA00022692"/>
    </source>
</evidence>
<evidence type="ECO:0000256" key="1">
    <source>
        <dbReference type="ARBA" id="ARBA00004141"/>
    </source>
</evidence>
<dbReference type="AlphaFoldDB" id="A0A8H4QTV7"/>
<dbReference type="EMBL" id="JAACJL010000030">
    <property type="protein sequence ID" value="KAF4617252.1"/>
    <property type="molecule type" value="Genomic_DNA"/>
</dbReference>
<feature type="transmembrane region" description="Helical" evidence="6">
    <location>
        <begin position="292"/>
        <end position="316"/>
    </location>
</feature>
<dbReference type="Pfam" id="PF00335">
    <property type="entry name" value="Tetraspanin"/>
    <property type="match status" value="1"/>
</dbReference>
<keyword evidence="3 6" id="KW-1133">Transmembrane helix</keyword>
<evidence type="ECO:0000256" key="5">
    <source>
        <dbReference type="SAM" id="MobiDB-lite"/>
    </source>
</evidence>
<keyword evidence="4 6" id="KW-0472">Membrane</keyword>
<evidence type="ECO:0000256" key="6">
    <source>
        <dbReference type="SAM" id="Phobius"/>
    </source>
</evidence>
<evidence type="ECO:0000313" key="7">
    <source>
        <dbReference type="EMBL" id="KAF4617252.1"/>
    </source>
</evidence>
<reference evidence="7 8" key="1">
    <citation type="submission" date="2019-12" db="EMBL/GenBank/DDBJ databases">
        <authorList>
            <person name="Floudas D."/>
            <person name="Bentzer J."/>
            <person name="Ahren D."/>
            <person name="Johansson T."/>
            <person name="Persson P."/>
            <person name="Tunlid A."/>
        </authorList>
    </citation>
    <scope>NUCLEOTIDE SEQUENCE [LARGE SCALE GENOMIC DNA]</scope>
    <source>
        <strain evidence="7 8">CBS 102.39</strain>
    </source>
</reference>
<comment type="caution">
    <text evidence="7">The sequence shown here is derived from an EMBL/GenBank/DDBJ whole genome shotgun (WGS) entry which is preliminary data.</text>
</comment>
<dbReference type="GO" id="GO:0016020">
    <property type="term" value="C:membrane"/>
    <property type="evidence" value="ECO:0007669"/>
    <property type="project" value="UniProtKB-SubCell"/>
</dbReference>
<protein>
    <recommendedName>
        <fullName evidence="9">Tetraspanin Tsp2</fullName>
    </recommendedName>
</protein>
<feature type="transmembrane region" description="Helical" evidence="6">
    <location>
        <begin position="416"/>
        <end position="446"/>
    </location>
</feature>
<proteinExistence type="predicted"/>
<dbReference type="InterPro" id="IPR018499">
    <property type="entry name" value="Tetraspanin/Peripherin"/>
</dbReference>
<feature type="region of interest" description="Disordered" evidence="5">
    <location>
        <begin position="1"/>
        <end position="77"/>
    </location>
</feature>
<feature type="transmembrane region" description="Helical" evidence="6">
    <location>
        <begin position="251"/>
        <end position="272"/>
    </location>
</feature>
<dbReference type="Proteomes" id="UP000521872">
    <property type="component" value="Unassembled WGS sequence"/>
</dbReference>
<accession>A0A8H4QTV7</accession>
<keyword evidence="2 6" id="KW-0812">Transmembrane</keyword>